<dbReference type="Pfam" id="PF00929">
    <property type="entry name" value="RNase_T"/>
    <property type="match status" value="1"/>
</dbReference>
<dbReference type="SMART" id="SM00479">
    <property type="entry name" value="EXOIII"/>
    <property type="match status" value="1"/>
</dbReference>
<evidence type="ECO:0000313" key="5">
    <source>
        <dbReference type="Proteomes" id="UP000261620"/>
    </source>
</evidence>
<dbReference type="AlphaFoldDB" id="A0A3Q3VQS6"/>
<reference evidence="4" key="1">
    <citation type="submission" date="2025-08" db="UniProtKB">
        <authorList>
            <consortium name="Ensembl"/>
        </authorList>
    </citation>
    <scope>IDENTIFICATION</scope>
</reference>
<reference evidence="4" key="2">
    <citation type="submission" date="2025-09" db="UniProtKB">
        <authorList>
            <consortium name="Ensembl"/>
        </authorList>
    </citation>
    <scope>IDENTIFICATION</scope>
</reference>
<dbReference type="InterPro" id="IPR013520">
    <property type="entry name" value="Ribonucl_H"/>
</dbReference>
<evidence type="ECO:0000259" key="3">
    <source>
        <dbReference type="SMART" id="SM00479"/>
    </source>
</evidence>
<dbReference type="Proteomes" id="UP000261620">
    <property type="component" value="Unplaced"/>
</dbReference>
<dbReference type="PANTHER" id="PTHR12801">
    <property type="entry name" value="RNA EXONUCLEASE REXO1 / RECO3 FAMILY MEMBER-RELATED"/>
    <property type="match status" value="1"/>
</dbReference>
<proteinExistence type="predicted"/>
<dbReference type="Gene3D" id="3.30.420.10">
    <property type="entry name" value="Ribonuclease H-like superfamily/Ribonuclease H"/>
    <property type="match status" value="1"/>
</dbReference>
<dbReference type="InterPro" id="IPR012337">
    <property type="entry name" value="RNaseH-like_sf"/>
</dbReference>
<keyword evidence="5" id="KW-1185">Reference proteome</keyword>
<evidence type="ECO:0000256" key="1">
    <source>
        <dbReference type="ARBA" id="ARBA00022722"/>
    </source>
</evidence>
<dbReference type="SUPFAM" id="SSF53098">
    <property type="entry name" value="Ribonuclease H-like"/>
    <property type="match status" value="1"/>
</dbReference>
<dbReference type="GO" id="GO:0003676">
    <property type="term" value="F:nucleic acid binding"/>
    <property type="evidence" value="ECO:0007669"/>
    <property type="project" value="InterPro"/>
</dbReference>
<accession>A0A3Q3VQS6</accession>
<dbReference type="GO" id="GO:0005634">
    <property type="term" value="C:nucleus"/>
    <property type="evidence" value="ECO:0007669"/>
    <property type="project" value="TreeGrafter"/>
</dbReference>
<organism evidence="4 5">
    <name type="scientific">Mola mola</name>
    <name type="common">Ocean sunfish</name>
    <name type="synonym">Tetraodon mola</name>
    <dbReference type="NCBI Taxonomy" id="94237"/>
    <lineage>
        <taxon>Eukaryota</taxon>
        <taxon>Metazoa</taxon>
        <taxon>Chordata</taxon>
        <taxon>Craniata</taxon>
        <taxon>Vertebrata</taxon>
        <taxon>Euteleostomi</taxon>
        <taxon>Actinopterygii</taxon>
        <taxon>Neopterygii</taxon>
        <taxon>Teleostei</taxon>
        <taxon>Neoteleostei</taxon>
        <taxon>Acanthomorphata</taxon>
        <taxon>Eupercaria</taxon>
        <taxon>Tetraodontiformes</taxon>
        <taxon>Molidae</taxon>
        <taxon>Mola</taxon>
    </lineage>
</organism>
<evidence type="ECO:0000313" key="4">
    <source>
        <dbReference type="Ensembl" id="ENSMMOP00000003358.1"/>
    </source>
</evidence>
<sequence length="165" mass="18402">MPVTDYRTRWSGIRPRDLVHATPYTVARKEILKLLMGKVVIGHAIHNDCKVLSYSHPTALIRDTSKIPLLNTKAGLAATECASLKRLTKLIFNRDIQTGKKGHSSVEDAKATMELYKVVEVEWEMQLNQSLPTCPVDKGGGPDLLGVLDLLVPEKLQCYFGSRIF</sequence>
<dbReference type="PANTHER" id="PTHR12801:SF78">
    <property type="entry name" value="INTERFERON-STIMULATED 20 KDA EXONUCLEASE-LIKE 2"/>
    <property type="match status" value="1"/>
</dbReference>
<feature type="domain" description="Exonuclease" evidence="3">
    <location>
        <begin position="1"/>
        <end position="125"/>
    </location>
</feature>
<dbReference type="GO" id="GO:0004527">
    <property type="term" value="F:exonuclease activity"/>
    <property type="evidence" value="ECO:0007669"/>
    <property type="project" value="InterPro"/>
</dbReference>
<evidence type="ECO:0000256" key="2">
    <source>
        <dbReference type="ARBA" id="ARBA00022801"/>
    </source>
</evidence>
<keyword evidence="2" id="KW-0378">Hydrolase</keyword>
<name>A0A3Q3VQS6_MOLML</name>
<dbReference type="Ensembl" id="ENSMMOT00000003410.1">
    <property type="protein sequence ID" value="ENSMMOP00000003358.1"/>
    <property type="gene ID" value="ENSMMOG00000002691.1"/>
</dbReference>
<protein>
    <recommendedName>
        <fullName evidence="3">Exonuclease domain-containing protein</fullName>
    </recommendedName>
</protein>
<dbReference type="InterPro" id="IPR047021">
    <property type="entry name" value="REXO1/3/4-like"/>
</dbReference>
<keyword evidence="1" id="KW-0540">Nuclease</keyword>
<dbReference type="InterPro" id="IPR036397">
    <property type="entry name" value="RNaseH_sf"/>
</dbReference>